<dbReference type="EMBL" id="CP114767">
    <property type="protein sequence ID" value="WBA43883.1"/>
    <property type="molecule type" value="Genomic_DNA"/>
</dbReference>
<feature type="region of interest" description="Disordered" evidence="1">
    <location>
        <begin position="105"/>
        <end position="134"/>
    </location>
</feature>
<evidence type="ECO:0000313" key="3">
    <source>
        <dbReference type="EMBL" id="WBA43883.1"/>
    </source>
</evidence>
<sequence length="161" mass="16549">MFPFNFTPRGWAPCNGQLLSLSQNTALFSLLGTNYGGDGRSNFALPNLNGRVAIGAGQGQGLSLYDLGQQGGSSSVTLTTAEMPAHQHTLDLTYSTELGTTDLPANTYLASNGSGEPQYAPTGTGSTGNGATGTALPHNNLQPYLAVNYCIALQGGVPPRG</sequence>
<dbReference type="SUPFAM" id="SSF88874">
    <property type="entry name" value="Receptor-binding domain of short tail fibre protein gp12"/>
    <property type="match status" value="1"/>
</dbReference>
<reference evidence="3 4" key="1">
    <citation type="submission" date="2022-12" db="EMBL/GenBank/DDBJ databases">
        <title>Hymenobacter canadensis sp. nov. isolated from lake water of the Cambridge Bay, Canada.</title>
        <authorList>
            <person name="Kim W.H."/>
            <person name="Lee Y.M."/>
        </authorList>
    </citation>
    <scope>NUCLEOTIDE SEQUENCE [LARGE SCALE GENOMIC DNA]</scope>
    <source>
        <strain evidence="3 4">PAMC 29467</strain>
    </source>
</reference>
<keyword evidence="4" id="KW-1185">Reference proteome</keyword>
<dbReference type="InterPro" id="IPR011083">
    <property type="entry name" value="Phage_tail_collar_dom"/>
</dbReference>
<dbReference type="Pfam" id="PF07484">
    <property type="entry name" value="Collar"/>
    <property type="match status" value="1"/>
</dbReference>
<gene>
    <name evidence="3" type="ORF">O3303_15065</name>
</gene>
<feature type="domain" description="Phage tail collar" evidence="2">
    <location>
        <begin position="1"/>
        <end position="52"/>
    </location>
</feature>
<name>A0ABY7LY55_9BACT</name>
<evidence type="ECO:0000256" key="1">
    <source>
        <dbReference type="SAM" id="MobiDB-lite"/>
    </source>
</evidence>
<evidence type="ECO:0000313" key="4">
    <source>
        <dbReference type="Proteomes" id="UP001211005"/>
    </source>
</evidence>
<dbReference type="InterPro" id="IPR037053">
    <property type="entry name" value="Phage_tail_collar_dom_sf"/>
</dbReference>
<protein>
    <submittedName>
        <fullName evidence="3">Tail fiber protein</fullName>
    </submittedName>
</protein>
<evidence type="ECO:0000259" key="2">
    <source>
        <dbReference type="Pfam" id="PF07484"/>
    </source>
</evidence>
<accession>A0ABY7LY55</accession>
<organism evidence="3 4">
    <name type="scientific">Hymenobacter canadensis</name>
    <dbReference type="NCBI Taxonomy" id="2999067"/>
    <lineage>
        <taxon>Bacteria</taxon>
        <taxon>Pseudomonadati</taxon>
        <taxon>Bacteroidota</taxon>
        <taxon>Cytophagia</taxon>
        <taxon>Cytophagales</taxon>
        <taxon>Hymenobacteraceae</taxon>
        <taxon>Hymenobacter</taxon>
    </lineage>
</organism>
<proteinExistence type="predicted"/>
<dbReference type="Proteomes" id="UP001211005">
    <property type="component" value="Chromosome"/>
</dbReference>
<dbReference type="Gene3D" id="3.90.1340.10">
    <property type="entry name" value="Phage tail collar domain"/>
    <property type="match status" value="1"/>
</dbReference>